<protein>
    <submittedName>
        <fullName evidence="2">Uncharacterized protein</fullName>
    </submittedName>
</protein>
<gene>
    <name evidence="2" type="ORF">CFIMG_002138RA</name>
</gene>
<keyword evidence="3" id="KW-1185">Reference proteome</keyword>
<feature type="region of interest" description="Disordered" evidence="1">
    <location>
        <begin position="193"/>
        <end position="238"/>
    </location>
</feature>
<reference evidence="2 3" key="1">
    <citation type="journal article" date="2013" name="Fungal Biol.">
        <title>Analysis of microsatellite markers in the genome of the plant pathogen Ceratocystis fimbriata.</title>
        <authorList>
            <person name="Simpson M.C."/>
            <person name="Wilken P.M."/>
            <person name="Coetzee M.P."/>
            <person name="Wingfield M.J."/>
            <person name="Wingfield B.D."/>
        </authorList>
    </citation>
    <scope>NUCLEOTIDE SEQUENCE [LARGE SCALE GENOMIC DNA]</scope>
    <source>
        <strain evidence="2 3">CBS 114723</strain>
    </source>
</reference>
<dbReference type="EMBL" id="APWK03000031">
    <property type="protein sequence ID" value="PHH54175.1"/>
    <property type="molecule type" value="Genomic_DNA"/>
</dbReference>
<organism evidence="2 3">
    <name type="scientific">Ceratocystis fimbriata CBS 114723</name>
    <dbReference type="NCBI Taxonomy" id="1035309"/>
    <lineage>
        <taxon>Eukaryota</taxon>
        <taxon>Fungi</taxon>
        <taxon>Dikarya</taxon>
        <taxon>Ascomycota</taxon>
        <taxon>Pezizomycotina</taxon>
        <taxon>Sordariomycetes</taxon>
        <taxon>Hypocreomycetidae</taxon>
        <taxon>Microascales</taxon>
        <taxon>Ceratocystidaceae</taxon>
        <taxon>Ceratocystis</taxon>
    </lineage>
</organism>
<dbReference type="Proteomes" id="UP000222788">
    <property type="component" value="Unassembled WGS sequence"/>
</dbReference>
<accession>A0A2C5X7V2</accession>
<dbReference type="OrthoDB" id="5409477at2759"/>
<evidence type="ECO:0000313" key="3">
    <source>
        <dbReference type="Proteomes" id="UP000222788"/>
    </source>
</evidence>
<name>A0A2C5X7V2_9PEZI</name>
<feature type="region of interest" description="Disordered" evidence="1">
    <location>
        <begin position="132"/>
        <end position="157"/>
    </location>
</feature>
<dbReference type="AlphaFoldDB" id="A0A2C5X7V2"/>
<evidence type="ECO:0000256" key="1">
    <source>
        <dbReference type="SAM" id="MobiDB-lite"/>
    </source>
</evidence>
<evidence type="ECO:0000313" key="2">
    <source>
        <dbReference type="EMBL" id="PHH54175.1"/>
    </source>
</evidence>
<comment type="caution">
    <text evidence="2">The sequence shown here is derived from an EMBL/GenBank/DDBJ whole genome shotgun (WGS) entry which is preliminary data.</text>
</comment>
<reference evidence="2 3" key="2">
    <citation type="journal article" date="2013" name="IMA Fungus">
        <title>IMA Genome-F 1: Ceratocystis fimbriata: Draft nuclear genome sequence for the plant pathogen, Ceratocystis fimbriata.</title>
        <authorList>
            <person name="Wilken P.M."/>
            <person name="Steenkamp E.T."/>
            <person name="Wingfield M.J."/>
            <person name="de Beer Z.W."/>
            <person name="Wingfield B.D."/>
        </authorList>
    </citation>
    <scope>NUCLEOTIDE SEQUENCE [LARGE SCALE GENOMIC DNA]</scope>
    <source>
        <strain evidence="2 3">CBS 114723</strain>
    </source>
</reference>
<sequence length="238" mass="26325">MDPDCAICGSPANTACECESKSLEMAIKHAEQRIMQSVYDDIRAWVRGHAQDYILAHFTQLTERRKTAHAAHLDRITSHAYYHYQSPPHPNEMVAAQATLKRGIDQDWQASVQRYPEVLEYFFGLVELTLPGDAEPGVKDPPSNALTGGRKAGRRPTNIQAGHMYDADMALPPPRQGSTPPHAQMMVRRPISPHANVGRRTPGPVSNGALPPARMNRINYRGGAPPGPPPAQSYYQPY</sequence>
<proteinExistence type="predicted"/>